<dbReference type="RefSeq" id="WP_131896718.1">
    <property type="nucleotide sequence ID" value="NZ_SMKU01000131.1"/>
</dbReference>
<dbReference type="AlphaFoldDB" id="A0A4R5BDN1"/>
<keyword evidence="3" id="KW-1185">Reference proteome</keyword>
<reference evidence="2 3" key="1">
    <citation type="submission" date="2019-03" db="EMBL/GenBank/DDBJ databases">
        <title>Draft genome sequences of novel Actinobacteria.</title>
        <authorList>
            <person name="Sahin N."/>
            <person name="Ay H."/>
            <person name="Saygin H."/>
        </authorList>
    </citation>
    <scope>NUCLEOTIDE SEQUENCE [LARGE SCALE GENOMIC DNA]</scope>
    <source>
        <strain evidence="2 3">H3C3</strain>
    </source>
</reference>
<gene>
    <name evidence="2" type="ORF">E1298_23450</name>
</gene>
<dbReference type="InterPro" id="IPR047789">
    <property type="entry name" value="CU044_5270-like"/>
</dbReference>
<proteinExistence type="predicted"/>
<organism evidence="2 3">
    <name type="scientific">Actinomadura rubrisoli</name>
    <dbReference type="NCBI Taxonomy" id="2530368"/>
    <lineage>
        <taxon>Bacteria</taxon>
        <taxon>Bacillati</taxon>
        <taxon>Actinomycetota</taxon>
        <taxon>Actinomycetes</taxon>
        <taxon>Streptosporangiales</taxon>
        <taxon>Thermomonosporaceae</taxon>
        <taxon>Actinomadura</taxon>
    </lineage>
</organism>
<comment type="caution">
    <text evidence="2">The sequence shown here is derived from an EMBL/GenBank/DDBJ whole genome shotgun (WGS) entry which is preliminary data.</text>
</comment>
<feature type="region of interest" description="Disordered" evidence="1">
    <location>
        <begin position="34"/>
        <end position="54"/>
    </location>
</feature>
<sequence>MNEMDMLRSARPEAPAPDDAVLDQARDRLLAQARDGQLQTRDRSQATIGGRPRTGRRVAAVMSLAAAMAVGATVVEVVSGDDGPARTPEANAATTLHDASRVTLREVLARLRPEQWLYTETRMQGVPGEGIEWMPGEDGDTPRPTTSMHIQTWASARGTAKPTNGHWQRADFTHVYMRINGKDDNRQALPLSPGEWDGDDQNFLRTLPTEPGALLQRVRQEADRRARHPGLRTLQRRVRQESDHRGHQPDAEFDRDQEAFNLVTDLMNGYLTPALRAALYEVLARLPGVTMDRQATDLAGRRGVGFGRSDGSSRVQIIVDARTYRYLGDKAVAVKDLSPGVRKGTVLRWSTQLRAAIVDRPHQQP</sequence>
<evidence type="ECO:0008006" key="4">
    <source>
        <dbReference type="Google" id="ProtNLM"/>
    </source>
</evidence>
<dbReference type="Proteomes" id="UP000294513">
    <property type="component" value="Unassembled WGS sequence"/>
</dbReference>
<evidence type="ECO:0000256" key="1">
    <source>
        <dbReference type="SAM" id="MobiDB-lite"/>
    </source>
</evidence>
<evidence type="ECO:0000313" key="3">
    <source>
        <dbReference type="Proteomes" id="UP000294513"/>
    </source>
</evidence>
<name>A0A4R5BDN1_9ACTN</name>
<protein>
    <recommendedName>
        <fullName evidence="4">CU044_5270 family protein</fullName>
    </recommendedName>
</protein>
<dbReference type="EMBL" id="SMKU01000131">
    <property type="protein sequence ID" value="TDD81894.1"/>
    <property type="molecule type" value="Genomic_DNA"/>
</dbReference>
<dbReference type="NCBIfam" id="NF038083">
    <property type="entry name" value="CU044_5270_fam"/>
    <property type="match status" value="1"/>
</dbReference>
<evidence type="ECO:0000313" key="2">
    <source>
        <dbReference type="EMBL" id="TDD81894.1"/>
    </source>
</evidence>
<accession>A0A4R5BDN1</accession>
<dbReference type="OrthoDB" id="3387554at2"/>